<dbReference type="GO" id="GO:0019867">
    <property type="term" value="C:outer membrane"/>
    <property type="evidence" value="ECO:0007669"/>
    <property type="project" value="InterPro"/>
</dbReference>
<accession>A0A1C2E9R0</accession>
<dbReference type="Pfam" id="PF03797">
    <property type="entry name" value="Autotransporter"/>
    <property type="match status" value="1"/>
</dbReference>
<dbReference type="Proteomes" id="UP000095143">
    <property type="component" value="Unassembled WGS sequence"/>
</dbReference>
<feature type="chain" id="PRO_5008660188" evidence="1">
    <location>
        <begin position="30"/>
        <end position="909"/>
    </location>
</feature>
<dbReference type="PRINTS" id="PR01217">
    <property type="entry name" value="PRICHEXTENSN"/>
</dbReference>
<dbReference type="InterPro" id="IPR012332">
    <property type="entry name" value="Autotransporter_pectin_lyase_C"/>
</dbReference>
<dbReference type="AlphaFoldDB" id="A0A1C2E9R0"/>
<organism evidence="3 4">
    <name type="scientific">Pseudomonas graminis</name>
    <dbReference type="NCBI Taxonomy" id="158627"/>
    <lineage>
        <taxon>Bacteria</taxon>
        <taxon>Pseudomonadati</taxon>
        <taxon>Pseudomonadota</taxon>
        <taxon>Gammaproteobacteria</taxon>
        <taxon>Pseudomonadales</taxon>
        <taxon>Pseudomonadaceae</taxon>
        <taxon>Pseudomonas</taxon>
    </lineage>
</organism>
<dbReference type="InterPro" id="IPR011050">
    <property type="entry name" value="Pectin_lyase_fold/virulence"/>
</dbReference>
<dbReference type="EMBL" id="MDEN01000057">
    <property type="protein sequence ID" value="OCX23728.1"/>
    <property type="molecule type" value="Genomic_DNA"/>
</dbReference>
<reference evidence="3 4" key="1">
    <citation type="submission" date="2016-08" db="EMBL/GenBank/DDBJ databases">
        <title>Whole genome sequence of Pseudomonas graminis strain UASWS1507, a potential biological control agent for agriculture.</title>
        <authorList>
            <person name="Crovadore J."/>
            <person name="Calmin G."/>
            <person name="Chablais R."/>
            <person name="Cochard B."/>
            <person name="Lefort F."/>
        </authorList>
    </citation>
    <scope>NUCLEOTIDE SEQUENCE [LARGE SCALE GENOMIC DNA]</scope>
    <source>
        <strain evidence="3 4">UASWS1507</strain>
    </source>
</reference>
<evidence type="ECO:0000259" key="2">
    <source>
        <dbReference type="PROSITE" id="PS51208"/>
    </source>
</evidence>
<feature type="domain" description="Autotransporter" evidence="2">
    <location>
        <begin position="631"/>
        <end position="909"/>
    </location>
</feature>
<dbReference type="OrthoDB" id="6053567at2"/>
<evidence type="ECO:0000256" key="1">
    <source>
        <dbReference type="SAM" id="SignalP"/>
    </source>
</evidence>
<dbReference type="Pfam" id="PF18883">
    <property type="entry name" value="AC_1"/>
    <property type="match status" value="1"/>
</dbReference>
<protein>
    <submittedName>
        <fullName evidence="3">Autotransporter outer membrane beta-barrel domain-containing protein</fullName>
    </submittedName>
</protein>
<evidence type="ECO:0000313" key="3">
    <source>
        <dbReference type="EMBL" id="OCX23728.1"/>
    </source>
</evidence>
<dbReference type="InterPro" id="IPR006315">
    <property type="entry name" value="OM_autotransptr_brl_dom"/>
</dbReference>
<comment type="caution">
    <text evidence="3">The sequence shown here is derived from an EMBL/GenBank/DDBJ whole genome shotgun (WGS) entry which is preliminary data.</text>
</comment>
<proteinExistence type="predicted"/>
<dbReference type="NCBIfam" id="TIGR01414">
    <property type="entry name" value="autotrans_barl"/>
    <property type="match status" value="1"/>
</dbReference>
<evidence type="ECO:0000313" key="4">
    <source>
        <dbReference type="Proteomes" id="UP000095143"/>
    </source>
</evidence>
<feature type="signal peptide" evidence="1">
    <location>
        <begin position="1"/>
        <end position="29"/>
    </location>
</feature>
<dbReference type="RefSeq" id="WP_065987629.1">
    <property type="nucleotide sequence ID" value="NZ_MDEN01000057.1"/>
</dbReference>
<dbReference type="InterPro" id="IPR043990">
    <property type="entry name" value="AC_1"/>
</dbReference>
<dbReference type="PROSITE" id="PS51208">
    <property type="entry name" value="AUTOTRANSPORTER"/>
    <property type="match status" value="1"/>
</dbReference>
<dbReference type="InterPro" id="IPR036709">
    <property type="entry name" value="Autotransporte_beta_dom_sf"/>
</dbReference>
<dbReference type="InterPro" id="IPR005546">
    <property type="entry name" value="Autotransporte_beta"/>
</dbReference>
<dbReference type="SUPFAM" id="SSF51126">
    <property type="entry name" value="Pectin lyase-like"/>
    <property type="match status" value="1"/>
</dbReference>
<dbReference type="Gene3D" id="2.160.20.20">
    <property type="match status" value="1"/>
</dbReference>
<name>A0A1C2E9R0_9PSED</name>
<dbReference type="SUPFAM" id="SSF103515">
    <property type="entry name" value="Autotransporter"/>
    <property type="match status" value="1"/>
</dbReference>
<keyword evidence="1" id="KW-0732">Signal</keyword>
<dbReference type="SMART" id="SM00869">
    <property type="entry name" value="Autotransporter"/>
    <property type="match status" value="1"/>
</dbReference>
<dbReference type="Gene3D" id="2.40.128.130">
    <property type="entry name" value="Autotransporter beta-domain"/>
    <property type="match status" value="1"/>
</dbReference>
<gene>
    <name evidence="3" type="ORF">BBI10_06865</name>
</gene>
<dbReference type="CDD" id="cd01344">
    <property type="entry name" value="PL2_Passenger_AT"/>
    <property type="match status" value="1"/>
</dbReference>
<sequence length="909" mass="94602">MKQPDRAFFRQFLRVSCVSVLLPVTPIEAACTLVSGTGNDNYVCDSSTSPGLIDLAGDNVLTFPTGGTGVVTGNILFGNGADRIVMSSGRVQGAINQGAGTNVMVMEAGTITGSLMQGPGIDNFFMSGGTLQSLAQGDSRDVFFMSGGTIVGAFEDGDVATLSGGTIGRVDMKLDNNLFDMSGGRIIGNLVTGFGRDTIVVSGGSIGGNISVSGGNDSISVNGGTVSGEIRASFGDDTFAWNGGGVIQSSVLMGDGNDRASISNLNESTLSSNPLLDGGLGNDQLTFFQTLSAGAGRYLGWEAIDLTGQSRFTLDTDLFLGDSVSNTGTFNIDSSSTLEVTQGAIRPYAAGQLASLNNAGTVDMTANSVVAADTLNVFGNYLGNNGRLLLQTVLGDDRSASDRLVVSQGAISGNTQLGISNLNGLGGLTQDNGIEVVQAVNGATSTNDAFVLGNRVVAGAYRYQLFKGGVTAGTENSWFLRSSVAAVRSPLSVPPPTAPPVVDPTPQPVTPSPVIPTPIPTPIPVPVPVPVPEPVPVPPVPVDPDEPAVEPPTLAPVPPPAAPVTPSVAPAVVSPIPAPLTAPLPTASPGAEPIPLYRLEVPIYSVFVPAAQIMAREALGTFHDRQGDQNLLSGAPGGWARLYGSDIRRDWAGDASPHFDGSTKGYQVGHDLYVAPTDSGRVQRAGVFVGQSRLQGSVEGFAEGFKGTRAGRMKINGDHFGAYWSLVDPGGWYLDAVAMGTRLGGSSRSDQGIRLDTDGHAISLSLETGYPMAVSERWVVEPQVQVIHQRIDLDRQNDGISDVSFDSQDYWTSRVGARLRGRYLIDNLPVEPYLRANVWQVLDGKDTVTYNGVDRIKTQHRSSSTDIGAGLIVGVAKGVSVYFAVDYAAQLDSHELAGVSGSVGIRASW</sequence>